<dbReference type="OrthoDB" id="9803495at2"/>
<reference evidence="4 5" key="1">
    <citation type="journal article" date="2015" name="Genome Announc.">
        <title>Virulence Factor Genes Detected in the Complete Genome Sequence of Corynebacterium uterequi DSM 45634, Isolated from the Uterus of a Maiden Mare.</title>
        <authorList>
            <person name="Ruckert C."/>
            <person name="Kriete M."/>
            <person name="Jaenicke S."/>
            <person name="Winkler A."/>
            <person name="Tauch A."/>
        </authorList>
    </citation>
    <scope>NUCLEOTIDE SEQUENCE [LARGE SCALE GENOMIC DNA]</scope>
    <source>
        <strain evidence="4 5">DSM 45634</strain>
    </source>
</reference>
<dbReference type="Proteomes" id="UP000035548">
    <property type="component" value="Chromosome"/>
</dbReference>
<evidence type="ECO:0000256" key="3">
    <source>
        <dbReference type="SAM" id="Phobius"/>
    </source>
</evidence>
<dbReference type="PANTHER" id="PTHR34295">
    <property type="entry name" value="BIOTIN TRANSPORTER BIOY"/>
    <property type="match status" value="1"/>
</dbReference>
<keyword evidence="3" id="KW-0812">Transmembrane</keyword>
<dbReference type="RefSeq" id="WP_047259742.1">
    <property type="nucleotide sequence ID" value="NZ_CP011546.1"/>
</dbReference>
<feature type="transmembrane region" description="Helical" evidence="3">
    <location>
        <begin position="117"/>
        <end position="142"/>
    </location>
</feature>
<dbReference type="EMBL" id="CP011546">
    <property type="protein sequence ID" value="AKK11302.1"/>
    <property type="molecule type" value="Genomic_DNA"/>
</dbReference>
<dbReference type="AlphaFoldDB" id="A0A0G3HJK7"/>
<reference evidence="5" key="2">
    <citation type="submission" date="2015-05" db="EMBL/GenBank/DDBJ databases">
        <title>Complete genome sequence of Corynebacterium uterequi DSM 45634, isolated from the uterus of a maiden mare.</title>
        <authorList>
            <person name="Ruckert C."/>
            <person name="Albersmeier A."/>
            <person name="Winkler A."/>
            <person name="Tauch A."/>
        </authorList>
    </citation>
    <scope>NUCLEOTIDE SEQUENCE [LARGE SCALE GENOMIC DNA]</scope>
    <source>
        <strain evidence="5">DSM 45634</strain>
    </source>
</reference>
<dbReference type="STRING" id="1072256.CUTER_06565"/>
<gene>
    <name evidence="4" type="ORF">CUTER_06565</name>
</gene>
<comment type="subcellular location">
    <subcellularLocation>
        <location evidence="2">Cell membrane</location>
        <topology evidence="2">Multi-pass membrane protein</topology>
    </subcellularLocation>
</comment>
<evidence type="ECO:0000256" key="1">
    <source>
        <dbReference type="ARBA" id="ARBA00010692"/>
    </source>
</evidence>
<dbReference type="GO" id="GO:0005886">
    <property type="term" value="C:plasma membrane"/>
    <property type="evidence" value="ECO:0007669"/>
    <property type="project" value="UniProtKB-SubCell"/>
</dbReference>
<feature type="transmembrane region" description="Helical" evidence="3">
    <location>
        <begin position="56"/>
        <end position="74"/>
    </location>
</feature>
<keyword evidence="5" id="KW-1185">Reference proteome</keyword>
<keyword evidence="3" id="KW-1133">Transmembrane helix</keyword>
<evidence type="ECO:0000256" key="2">
    <source>
        <dbReference type="PIRNR" id="PIRNR016661"/>
    </source>
</evidence>
<feature type="transmembrane region" description="Helical" evidence="3">
    <location>
        <begin position="162"/>
        <end position="183"/>
    </location>
</feature>
<sequence>MSTHNSTVDVAYVAGFAALICVFAFVAIPIGAAGVPIVLQNAVIILTALIVGARRAVLATALFLTVGLALPVLAGGRTTLVALAGPTAGYLLGYLLAAAVAGALAYRALPRARGSQLTWFTAAGVAGLAAQYLCGALGLVLRTDLSLAAAAAAQLPFLAVDAAKVAAMVLIALGVHAAIPDLLPRRP</sequence>
<accession>A0A0G3HJK7</accession>
<dbReference type="PIRSF" id="PIRSF016661">
    <property type="entry name" value="BioY"/>
    <property type="match status" value="1"/>
</dbReference>
<organism evidence="4 5">
    <name type="scientific">Corynebacterium uterequi</name>
    <dbReference type="NCBI Taxonomy" id="1072256"/>
    <lineage>
        <taxon>Bacteria</taxon>
        <taxon>Bacillati</taxon>
        <taxon>Actinomycetota</taxon>
        <taxon>Actinomycetes</taxon>
        <taxon>Mycobacteriales</taxon>
        <taxon>Corynebacteriaceae</taxon>
        <taxon>Corynebacterium</taxon>
    </lineage>
</organism>
<dbReference type="Pfam" id="PF02632">
    <property type="entry name" value="BioY"/>
    <property type="match status" value="1"/>
</dbReference>
<evidence type="ECO:0000313" key="5">
    <source>
        <dbReference type="Proteomes" id="UP000035548"/>
    </source>
</evidence>
<dbReference type="Gene3D" id="1.10.1760.20">
    <property type="match status" value="1"/>
</dbReference>
<proteinExistence type="inferred from homology"/>
<name>A0A0G3HJK7_9CORY</name>
<evidence type="ECO:0000313" key="4">
    <source>
        <dbReference type="EMBL" id="AKK11302.1"/>
    </source>
</evidence>
<keyword evidence="2" id="KW-1003">Cell membrane</keyword>
<dbReference type="GO" id="GO:0015225">
    <property type="term" value="F:biotin transmembrane transporter activity"/>
    <property type="evidence" value="ECO:0007669"/>
    <property type="project" value="UniProtKB-UniRule"/>
</dbReference>
<dbReference type="InterPro" id="IPR003784">
    <property type="entry name" value="BioY"/>
</dbReference>
<keyword evidence="2 3" id="KW-0472">Membrane</keyword>
<keyword evidence="2" id="KW-0813">Transport</keyword>
<dbReference type="PATRIC" id="fig|1072256.5.peg.1297"/>
<feature type="transmembrane region" description="Helical" evidence="3">
    <location>
        <begin position="12"/>
        <end position="35"/>
    </location>
</feature>
<protein>
    <recommendedName>
        <fullName evidence="2">Biotin transporter</fullName>
    </recommendedName>
</protein>
<dbReference type="PANTHER" id="PTHR34295:SF1">
    <property type="entry name" value="BIOTIN TRANSPORTER BIOY"/>
    <property type="match status" value="1"/>
</dbReference>
<comment type="similarity">
    <text evidence="1 2">Belongs to the BioY family.</text>
</comment>
<feature type="transmembrane region" description="Helical" evidence="3">
    <location>
        <begin position="80"/>
        <end position="105"/>
    </location>
</feature>
<dbReference type="KEGG" id="cut:CUTER_06565"/>